<name>A0AAV5TLD9_9BILA</name>
<evidence type="ECO:0000256" key="1">
    <source>
        <dbReference type="SAM" id="MobiDB-lite"/>
    </source>
</evidence>
<dbReference type="AlphaFoldDB" id="A0AAV5TLD9"/>
<feature type="non-terminal residue" evidence="3">
    <location>
        <position position="1"/>
    </location>
</feature>
<feature type="region of interest" description="Disordered" evidence="1">
    <location>
        <begin position="187"/>
        <end position="220"/>
    </location>
</feature>
<dbReference type="PANTHER" id="PTHR21593">
    <property type="entry name" value="PRION-LIKE- Q/N-RICH -DOMAIN-BEARING PROTEIN PROTEIN"/>
    <property type="match status" value="1"/>
</dbReference>
<dbReference type="PANTHER" id="PTHR21593:SF36">
    <property type="entry name" value="DUF148 DOMAIN-CONTAINING PROTEIN-RELATED"/>
    <property type="match status" value="1"/>
</dbReference>
<protein>
    <recommendedName>
        <fullName evidence="2">SXP/RAL-2 family protein Ani s 5-like cation-binding domain-containing protein</fullName>
    </recommendedName>
</protein>
<gene>
    <name evidence="3" type="ORF">PENTCL1PPCAC_17074</name>
</gene>
<evidence type="ECO:0000313" key="4">
    <source>
        <dbReference type="Proteomes" id="UP001432027"/>
    </source>
</evidence>
<accession>A0AAV5TLD9</accession>
<organism evidence="3 4">
    <name type="scientific">Pristionchus entomophagus</name>
    <dbReference type="NCBI Taxonomy" id="358040"/>
    <lineage>
        <taxon>Eukaryota</taxon>
        <taxon>Metazoa</taxon>
        <taxon>Ecdysozoa</taxon>
        <taxon>Nematoda</taxon>
        <taxon>Chromadorea</taxon>
        <taxon>Rhabditida</taxon>
        <taxon>Rhabditina</taxon>
        <taxon>Diplogasteromorpha</taxon>
        <taxon>Diplogasteroidea</taxon>
        <taxon>Neodiplogasteridae</taxon>
        <taxon>Pristionchus</taxon>
    </lineage>
</organism>
<keyword evidence="4" id="KW-1185">Reference proteome</keyword>
<evidence type="ECO:0000313" key="3">
    <source>
        <dbReference type="EMBL" id="GMS94899.1"/>
    </source>
</evidence>
<dbReference type="InterPro" id="IPR052823">
    <property type="entry name" value="SXP/RAL-2_related"/>
</dbReference>
<comment type="caution">
    <text evidence="3">The sequence shown here is derived from an EMBL/GenBank/DDBJ whole genome shotgun (WGS) entry which is preliminary data.</text>
</comment>
<dbReference type="Proteomes" id="UP001432027">
    <property type="component" value="Unassembled WGS sequence"/>
</dbReference>
<feature type="domain" description="SXP/RAL-2 family protein Ani s 5-like cation-binding" evidence="2">
    <location>
        <begin position="71"/>
        <end position="166"/>
    </location>
</feature>
<evidence type="ECO:0000259" key="2">
    <source>
        <dbReference type="Pfam" id="PF02520"/>
    </source>
</evidence>
<dbReference type="InterPro" id="IPR003677">
    <property type="entry name" value="ANIS5_cation-bd"/>
</dbReference>
<sequence length="220" mass="25608">PPPPPSKITTTRLQKLTCHFHSFDMKLALLLLGTLSVADAVFFAKSMQKREKEDFRPKLPFFANCTKEDIRAFFSITKNKTLQKKEVEERVREWAEARGNQTLDLYTNYINDLEFKKEAAFKILKLVTVELPEMLQKFHEARENMTMTGEEEEKRMLHIIDSYSLATRQAFIHLIGIYYPKGVSDNKRKPFIPSPRKNGENRNKGPYGQKVKIPIEEEAL</sequence>
<reference evidence="3" key="1">
    <citation type="submission" date="2023-10" db="EMBL/GenBank/DDBJ databases">
        <title>Genome assembly of Pristionchus species.</title>
        <authorList>
            <person name="Yoshida K."/>
            <person name="Sommer R.J."/>
        </authorList>
    </citation>
    <scope>NUCLEOTIDE SEQUENCE</scope>
    <source>
        <strain evidence="3">RS0144</strain>
    </source>
</reference>
<proteinExistence type="predicted"/>
<dbReference type="Pfam" id="PF02520">
    <property type="entry name" value="ANIS5_cation-bd"/>
    <property type="match status" value="1"/>
</dbReference>
<dbReference type="EMBL" id="BTSX01000004">
    <property type="protein sequence ID" value="GMS94899.1"/>
    <property type="molecule type" value="Genomic_DNA"/>
</dbReference>